<dbReference type="AlphaFoldDB" id="W3V6V3"/>
<sequence>MKWLEPNIPYIDFVAQLSHTLFLKNMAANAFVRARIDETLKAEATEVLAGMGLTVSDLVRITLTKVAKEKALPFEMRVPNKLTAETLAKSDRGEDIHQAKDANDLFDQLGI</sequence>
<proteinExistence type="inferred from homology"/>
<gene>
    <name evidence="3" type="ORF">PTE_02240</name>
</gene>
<accession>W3V6V3</accession>
<keyword evidence="4" id="KW-1185">Reference proteome</keyword>
<dbReference type="GO" id="GO:0006355">
    <property type="term" value="P:regulation of DNA-templated transcription"/>
    <property type="evidence" value="ECO:0007669"/>
    <property type="project" value="InterPro"/>
</dbReference>
<evidence type="ECO:0000256" key="2">
    <source>
        <dbReference type="ARBA" id="ARBA00022649"/>
    </source>
</evidence>
<comment type="similarity">
    <text evidence="1">Belongs to the RelB/DinJ antitoxin family.</text>
</comment>
<keyword evidence="2" id="KW-1277">Toxin-antitoxin system</keyword>
<dbReference type="EMBL" id="AYSJ01000011">
    <property type="protein sequence ID" value="ETS31552.1"/>
    <property type="molecule type" value="Genomic_DNA"/>
</dbReference>
<name>W3V6V3_9GAMM</name>
<dbReference type="Proteomes" id="UP000018957">
    <property type="component" value="Unassembled WGS sequence"/>
</dbReference>
<dbReference type="PANTHER" id="PTHR38781:SF1">
    <property type="entry name" value="ANTITOXIN DINJ-RELATED"/>
    <property type="match status" value="1"/>
</dbReference>
<dbReference type="NCBIfam" id="TIGR02384">
    <property type="entry name" value="RelB_DinJ"/>
    <property type="match status" value="1"/>
</dbReference>
<evidence type="ECO:0000313" key="3">
    <source>
        <dbReference type="EMBL" id="ETS31552.1"/>
    </source>
</evidence>
<evidence type="ECO:0000256" key="1">
    <source>
        <dbReference type="ARBA" id="ARBA00010562"/>
    </source>
</evidence>
<dbReference type="InterPro" id="IPR013321">
    <property type="entry name" value="Arc_rbn_hlx_hlx"/>
</dbReference>
<dbReference type="Gene3D" id="1.10.1220.10">
    <property type="entry name" value="Met repressor-like"/>
    <property type="match status" value="1"/>
</dbReference>
<dbReference type="GO" id="GO:0043565">
    <property type="term" value="F:sequence-specific DNA binding"/>
    <property type="evidence" value="ECO:0007669"/>
    <property type="project" value="UniProtKB-ARBA"/>
</dbReference>
<dbReference type="PANTHER" id="PTHR38781">
    <property type="entry name" value="ANTITOXIN DINJ-RELATED"/>
    <property type="match status" value="1"/>
</dbReference>
<dbReference type="PATRIC" id="fig|1004151.3.peg.2294"/>
<reference evidence="3 4" key="1">
    <citation type="submission" date="2013-11" db="EMBL/GenBank/DDBJ databases">
        <title>Elucidation of the Photorhabdus temperata genome and generation of transposon mutant library to identify motility mutants.</title>
        <authorList>
            <person name="Hurst S.G.IV."/>
            <person name="Micheals B."/>
            <person name="Abebe-Akele F."/>
            <person name="Rowedder H."/>
            <person name="Bullock H."/>
            <person name="Jackobeck R."/>
            <person name="Janicki E."/>
            <person name="Tisa L.S."/>
        </authorList>
    </citation>
    <scope>NUCLEOTIDE SEQUENCE [LARGE SCALE GENOMIC DNA]</scope>
    <source>
        <strain evidence="3 4">NC19</strain>
    </source>
</reference>
<comment type="caution">
    <text evidence="3">The sequence shown here is derived from an EMBL/GenBank/DDBJ whole genome shotgun (WGS) entry which is preliminary data.</text>
</comment>
<dbReference type="InterPro" id="IPR007337">
    <property type="entry name" value="RelB/DinJ"/>
</dbReference>
<dbReference type="GO" id="GO:0006351">
    <property type="term" value="P:DNA-templated transcription"/>
    <property type="evidence" value="ECO:0007669"/>
    <property type="project" value="TreeGrafter"/>
</dbReference>
<evidence type="ECO:0000313" key="4">
    <source>
        <dbReference type="Proteomes" id="UP000018957"/>
    </source>
</evidence>
<dbReference type="Pfam" id="PF04221">
    <property type="entry name" value="RelB"/>
    <property type="match status" value="1"/>
</dbReference>
<protein>
    <submittedName>
        <fullName evidence="3">Addiction module antitoxin, RelB/DinJ family</fullName>
    </submittedName>
</protein>
<organism evidence="3 4">
    <name type="scientific">Photorhabdus khanii NC19</name>
    <dbReference type="NCBI Taxonomy" id="1004151"/>
    <lineage>
        <taxon>Bacteria</taxon>
        <taxon>Pseudomonadati</taxon>
        <taxon>Pseudomonadota</taxon>
        <taxon>Gammaproteobacteria</taxon>
        <taxon>Enterobacterales</taxon>
        <taxon>Morganellaceae</taxon>
        <taxon>Photorhabdus</taxon>
    </lineage>
</organism>